<keyword evidence="1" id="KW-0812">Transmembrane</keyword>
<accession>A0A8F9TW02</accession>
<reference evidence="3" key="1">
    <citation type="submission" date="2021-08" db="EMBL/GenBank/DDBJ databases">
        <title>Genome of a novel bacterium of the phylum Verrucomicrobia, Oleiharenicola sp. KSB-15.</title>
        <authorList>
            <person name="Chung J.-H."/>
            <person name="Ahn J.-H."/>
            <person name="Yoon Y."/>
            <person name="Kim D.-Y."/>
            <person name="An S.-H."/>
            <person name="Park I."/>
            <person name="Yeon J."/>
        </authorList>
    </citation>
    <scope>NUCLEOTIDE SEQUENCE</scope>
    <source>
        <strain evidence="3">KSB-15</strain>
    </source>
</reference>
<keyword evidence="1" id="KW-1133">Transmembrane helix</keyword>
<gene>
    <name evidence="3" type="ORF">K0B96_16070</name>
</gene>
<feature type="transmembrane region" description="Helical" evidence="1">
    <location>
        <begin position="201"/>
        <end position="219"/>
    </location>
</feature>
<dbReference type="EMBL" id="CP080507">
    <property type="protein sequence ID" value="QYM78799.1"/>
    <property type="molecule type" value="Genomic_DNA"/>
</dbReference>
<sequence>MLRAFVGLSLPLLFLGVARAQAPTVDVTAMTPAPALRLAAGQPLYFRVAYQSTQPLRFQATGFLDSHPRDHLAMNTAPAYPAGSHDALIWLSGDAAARVDEVRLRVFDAHWTLLSVVPVAVHAEWHAGLTPAPTAPWAAALLSAQKHLPPPPAARHSFLATLWSACATVLVPLAFLAVPAYLIIQVFALVKLRGPTRLLSALPLAFMLPVYAFCLYALSRDSNLWPLYAIFGSPLAFLFTLAVFIRARRHRPA</sequence>
<dbReference type="RefSeq" id="WP_220161903.1">
    <property type="nucleotide sequence ID" value="NZ_CP080507.1"/>
</dbReference>
<feature type="signal peptide" evidence="2">
    <location>
        <begin position="1"/>
        <end position="22"/>
    </location>
</feature>
<proteinExistence type="predicted"/>
<evidence type="ECO:0000313" key="4">
    <source>
        <dbReference type="Proteomes" id="UP000825051"/>
    </source>
</evidence>
<keyword evidence="4" id="KW-1185">Reference proteome</keyword>
<name>A0A8F9TW02_9BACT</name>
<organism evidence="3 4">
    <name type="scientific">Horticoccus luteus</name>
    <dbReference type="NCBI Taxonomy" id="2862869"/>
    <lineage>
        <taxon>Bacteria</taxon>
        <taxon>Pseudomonadati</taxon>
        <taxon>Verrucomicrobiota</taxon>
        <taxon>Opitutia</taxon>
        <taxon>Opitutales</taxon>
        <taxon>Opitutaceae</taxon>
        <taxon>Horticoccus</taxon>
    </lineage>
</organism>
<dbReference type="KEGG" id="ole:K0B96_16070"/>
<evidence type="ECO:0008006" key="5">
    <source>
        <dbReference type="Google" id="ProtNLM"/>
    </source>
</evidence>
<dbReference type="Proteomes" id="UP000825051">
    <property type="component" value="Chromosome"/>
</dbReference>
<keyword evidence="2" id="KW-0732">Signal</keyword>
<evidence type="ECO:0000256" key="2">
    <source>
        <dbReference type="SAM" id="SignalP"/>
    </source>
</evidence>
<keyword evidence="1" id="KW-0472">Membrane</keyword>
<feature type="transmembrane region" description="Helical" evidence="1">
    <location>
        <begin position="162"/>
        <end position="189"/>
    </location>
</feature>
<protein>
    <recommendedName>
        <fullName evidence="5">DUF4436 domain-containing protein</fullName>
    </recommendedName>
</protein>
<feature type="chain" id="PRO_5034948006" description="DUF4436 domain-containing protein" evidence="2">
    <location>
        <begin position="23"/>
        <end position="253"/>
    </location>
</feature>
<evidence type="ECO:0000256" key="1">
    <source>
        <dbReference type="SAM" id="Phobius"/>
    </source>
</evidence>
<dbReference type="AlphaFoldDB" id="A0A8F9TW02"/>
<evidence type="ECO:0000313" key="3">
    <source>
        <dbReference type="EMBL" id="QYM78799.1"/>
    </source>
</evidence>
<feature type="transmembrane region" description="Helical" evidence="1">
    <location>
        <begin position="225"/>
        <end position="245"/>
    </location>
</feature>